<dbReference type="Proteomes" id="UP001055115">
    <property type="component" value="Unassembled WGS sequence"/>
</dbReference>
<comment type="caution">
    <text evidence="2">The sequence shown here is derived from an EMBL/GenBank/DDBJ whole genome shotgun (WGS) entry which is preliminary data.</text>
</comment>
<dbReference type="RefSeq" id="XP_049134510.1">
    <property type="nucleotide sequence ID" value="XM_049278553.1"/>
</dbReference>
<gene>
    <name evidence="2" type="ORF">ColSpa_12341</name>
</gene>
<proteinExistence type="predicted"/>
<evidence type="ECO:0000313" key="3">
    <source>
        <dbReference type="Proteomes" id="UP001055115"/>
    </source>
</evidence>
<organism evidence="2 3">
    <name type="scientific">Colletotrichum spaethianum</name>
    <dbReference type="NCBI Taxonomy" id="700344"/>
    <lineage>
        <taxon>Eukaryota</taxon>
        <taxon>Fungi</taxon>
        <taxon>Dikarya</taxon>
        <taxon>Ascomycota</taxon>
        <taxon>Pezizomycotina</taxon>
        <taxon>Sordariomycetes</taxon>
        <taxon>Hypocreomycetidae</taxon>
        <taxon>Glomerellales</taxon>
        <taxon>Glomerellaceae</taxon>
        <taxon>Colletotrichum</taxon>
        <taxon>Colletotrichum spaethianum species complex</taxon>
    </lineage>
</organism>
<reference evidence="2 3" key="1">
    <citation type="submission" date="2022-03" db="EMBL/GenBank/DDBJ databases">
        <title>Genome data of Colletotrichum spp.</title>
        <authorList>
            <person name="Utami Y.D."/>
            <person name="Hiruma K."/>
        </authorList>
    </citation>
    <scope>NUCLEOTIDE SEQUENCE [LARGE SCALE GENOMIC DNA]</scope>
    <source>
        <strain evidence="2 3">MAFF 239500</strain>
    </source>
</reference>
<keyword evidence="3" id="KW-1185">Reference proteome</keyword>
<dbReference type="GeneID" id="73333143"/>
<evidence type="ECO:0000256" key="1">
    <source>
        <dbReference type="SAM" id="Phobius"/>
    </source>
</evidence>
<keyword evidence="1" id="KW-0472">Membrane</keyword>
<name>A0AA37PH01_9PEZI</name>
<evidence type="ECO:0000313" key="2">
    <source>
        <dbReference type="EMBL" id="GKT52160.1"/>
    </source>
</evidence>
<feature type="transmembrane region" description="Helical" evidence="1">
    <location>
        <begin position="186"/>
        <end position="206"/>
    </location>
</feature>
<keyword evidence="1" id="KW-0812">Transmembrane</keyword>
<sequence length="395" mass="43746">MASQEDPEDNRQSQYDNIDGYLPTYEEISARSEVPLHTWKKTVNPRRWGNPVDITQAPSEEEMTTYIAYINMEMLHLRQSKENLTISLYEDFNEWSTFQWEKVYRAFRAEFIRLIELKGVFTFVPYNPKEHDHLRIYKTRMGREVVRLLLVDNHGAGRSAKEATALADVLAKLAARRTRLTSISDVGSLVVAGAAVIIIIIIARVVGRINISTAVGAASAVRLLDALGAGATLKGGNAGALAEARGVSSRAFIATGNGRTTTRLNQDRKEVALAADDAGNKLLDRSVASDADLDIARRHVDDETLLILQSRLTYEDKVRTKVTYIDGQSQQKSAIVGVASRKTKPTTTGRIGMHTDVAEDRTTGGSERHDGLIVRGAIDESLLLELIEEEGEDRR</sequence>
<dbReference type="EMBL" id="BQXU01000062">
    <property type="protein sequence ID" value="GKT52160.1"/>
    <property type="molecule type" value="Genomic_DNA"/>
</dbReference>
<accession>A0AA37PH01</accession>
<dbReference type="AlphaFoldDB" id="A0AA37PH01"/>
<keyword evidence="1" id="KW-1133">Transmembrane helix</keyword>
<protein>
    <submittedName>
        <fullName evidence="2">Uncharacterized protein</fullName>
    </submittedName>
</protein>